<dbReference type="Gene3D" id="1.10.510.10">
    <property type="entry name" value="Transferase(Phosphotransferase) domain 1"/>
    <property type="match status" value="2"/>
</dbReference>
<dbReference type="EnsemblBacteria" id="CAD75651">
    <property type="protein sequence ID" value="CAD75651"/>
    <property type="gene ID" value="RB7919"/>
</dbReference>
<keyword evidence="4 5" id="KW-0067">ATP-binding</keyword>
<keyword evidence="2 5" id="KW-0547">Nucleotide-binding</keyword>
<dbReference type="SMART" id="SM00220">
    <property type="entry name" value="S_TKc"/>
    <property type="match status" value="1"/>
</dbReference>
<keyword evidence="6" id="KW-0812">Transmembrane</keyword>
<dbReference type="KEGG" id="rba:RB7919"/>
<dbReference type="PROSITE" id="PS00107">
    <property type="entry name" value="PROTEIN_KINASE_ATP"/>
    <property type="match status" value="1"/>
</dbReference>
<feature type="transmembrane region" description="Helical" evidence="6">
    <location>
        <begin position="668"/>
        <end position="699"/>
    </location>
</feature>
<dbReference type="AlphaFoldDB" id="Q7UMX3"/>
<feature type="binding site" evidence="5">
    <location>
        <position position="237"/>
    </location>
    <ligand>
        <name>ATP</name>
        <dbReference type="ChEBI" id="CHEBI:30616"/>
    </ligand>
</feature>
<evidence type="ECO:0000256" key="4">
    <source>
        <dbReference type="ARBA" id="ARBA00022840"/>
    </source>
</evidence>
<dbReference type="Proteomes" id="UP000001025">
    <property type="component" value="Chromosome"/>
</dbReference>
<accession>Q7UMX3</accession>
<dbReference type="eggNOG" id="COG0515">
    <property type="taxonomic scope" value="Bacteria"/>
</dbReference>
<sequence>MHAILPRCSLSWARGTFFVYRFPVRRISKQTSCVMTSRQSAQRRASTTAEDSTLDLDEILLACLECLAEDEEGGNPQRVWELLPARFQNDAAAGDRSGRFVLVEMVKMSMAIAVQNECPRWLDDYFDTFPEWFSAESAPFDLVMEEIQLRRECGQTPEHAHYRNRFPHLESVLKPLFDSSGDQHASIAKTPRRGTPTELAVGAVVDDFEIIQKLGEGAFAHVYLARQNSMSRLVALKVANDTGDEPQALAQFDHPNIVRVFDQRQVAVRDDEAAGRLSELYLLYMQFHPGGTLADVVRLARSVPLVQRDGDIHLRAVDQALLESAQVVPDRSTTRAWLVGCEWPKVVAWVGLQLADSLHTAHEAGVLHRDVKPANVLLTAEGLPQLADFNVSMAGTAGRAGAASSLGGSVGYMAPEHLDAMSITRDGRPEDVGEAADLYSLAVLLWELWQGKRPFDCSHETHSWTELLEEQHAARKREFLVPDRLDTPSERVLESVLRSALSVNPGDRPENGAAMSGSLRLAMHPEAARLFDPKPGSWMHVLGKVSPWWLSVVSILLPNIAAGFINYFYNHSEIMPAEMRASLDEFAIWVNSVAFPLGVGLIVGYTRASARALKATRQGESVGEDELNSMLRLGYRAASIGGTCWLIAGLVYPLLLKARFDEFTDGQAVHFFISLLICGGVAMVYPLFALNVVATCVHYPKMIRQTMRDPNFERHSQQMIGDSESFLLIAAVIPLMGAALMVFSEGQTKEYLLIAIIAGMIGLLGAFASYRIIVRTWAVLSEVLSNETTATPR</sequence>
<keyword evidence="9" id="KW-1185">Reference proteome</keyword>
<gene>
    <name evidence="8" type="primary">ppkA</name>
    <name evidence="8" type="ordered locus">RB7919</name>
</gene>
<evidence type="ECO:0000256" key="1">
    <source>
        <dbReference type="ARBA" id="ARBA00022679"/>
    </source>
</evidence>
<dbReference type="STRING" id="243090.RB7919"/>
<dbReference type="InterPro" id="IPR011009">
    <property type="entry name" value="Kinase-like_dom_sf"/>
</dbReference>
<evidence type="ECO:0000259" key="7">
    <source>
        <dbReference type="PROSITE" id="PS50011"/>
    </source>
</evidence>
<keyword evidence="8" id="KW-0723">Serine/threonine-protein kinase</keyword>
<dbReference type="InParanoid" id="Q7UMX3"/>
<dbReference type="EC" id="2.7.1.-" evidence="8"/>
<evidence type="ECO:0000313" key="8">
    <source>
        <dbReference type="EMBL" id="CAD75651.1"/>
    </source>
</evidence>
<evidence type="ECO:0000256" key="6">
    <source>
        <dbReference type="SAM" id="Phobius"/>
    </source>
</evidence>
<evidence type="ECO:0000313" key="9">
    <source>
        <dbReference type="Proteomes" id="UP000001025"/>
    </source>
</evidence>
<dbReference type="InterPro" id="IPR017441">
    <property type="entry name" value="Protein_kinase_ATP_BS"/>
</dbReference>
<dbReference type="EMBL" id="BX294146">
    <property type="protein sequence ID" value="CAD75651.1"/>
    <property type="molecule type" value="Genomic_DNA"/>
</dbReference>
<feature type="transmembrane region" description="Helical" evidence="6">
    <location>
        <begin position="588"/>
        <end position="608"/>
    </location>
</feature>
<dbReference type="OrthoDB" id="6111975at2"/>
<dbReference type="PATRIC" id="fig|243090.15.peg.3831"/>
<keyword evidence="3 8" id="KW-0418">Kinase</keyword>
<feature type="transmembrane region" description="Helical" evidence="6">
    <location>
        <begin position="726"/>
        <end position="744"/>
    </location>
</feature>
<protein>
    <submittedName>
        <fullName evidence="8">Serine/threonine protein kinase PpkA</fullName>
        <ecNumber evidence="8">2.7.1.-</ecNumber>
    </submittedName>
</protein>
<dbReference type="PANTHER" id="PTHR43289:SF34">
    <property type="entry name" value="SERINE_THREONINE-PROTEIN KINASE YBDM-RELATED"/>
    <property type="match status" value="1"/>
</dbReference>
<dbReference type="InterPro" id="IPR008271">
    <property type="entry name" value="Ser/Thr_kinase_AS"/>
</dbReference>
<evidence type="ECO:0000256" key="2">
    <source>
        <dbReference type="ARBA" id="ARBA00022741"/>
    </source>
</evidence>
<keyword evidence="6" id="KW-1133">Transmembrane helix</keyword>
<keyword evidence="6" id="KW-0472">Membrane</keyword>
<evidence type="ECO:0000256" key="3">
    <source>
        <dbReference type="ARBA" id="ARBA00022777"/>
    </source>
</evidence>
<reference evidence="8 9" key="1">
    <citation type="journal article" date="2003" name="Proc. Natl. Acad. Sci. U.S.A.">
        <title>Complete genome sequence of the marine planctomycete Pirellula sp. strain 1.</title>
        <authorList>
            <person name="Gloeckner F.O."/>
            <person name="Kube M."/>
            <person name="Bauer M."/>
            <person name="Teeling H."/>
            <person name="Lombardot T."/>
            <person name="Ludwig W."/>
            <person name="Gade D."/>
            <person name="Beck A."/>
            <person name="Borzym K."/>
            <person name="Heitmann K."/>
            <person name="Rabus R."/>
            <person name="Schlesner H."/>
            <person name="Amann R."/>
            <person name="Reinhardt R."/>
        </authorList>
    </citation>
    <scope>NUCLEOTIDE SEQUENCE [LARGE SCALE GENOMIC DNA]</scope>
    <source>
        <strain evidence="9">DSM 10527 / NCIMB 13988 / SH1</strain>
    </source>
</reference>
<dbReference type="GO" id="GO:0004674">
    <property type="term" value="F:protein serine/threonine kinase activity"/>
    <property type="evidence" value="ECO:0000318"/>
    <property type="project" value="GO_Central"/>
</dbReference>
<feature type="transmembrane region" description="Helical" evidence="6">
    <location>
        <begin position="750"/>
        <end position="770"/>
    </location>
</feature>
<dbReference type="GO" id="GO:0005524">
    <property type="term" value="F:ATP binding"/>
    <property type="evidence" value="ECO:0007669"/>
    <property type="project" value="UniProtKB-UniRule"/>
</dbReference>
<dbReference type="InterPro" id="IPR000719">
    <property type="entry name" value="Prot_kinase_dom"/>
</dbReference>
<keyword evidence="1 8" id="KW-0808">Transferase</keyword>
<organism evidence="8 9">
    <name type="scientific">Rhodopirellula baltica (strain DSM 10527 / NCIMB 13988 / SH1)</name>
    <dbReference type="NCBI Taxonomy" id="243090"/>
    <lineage>
        <taxon>Bacteria</taxon>
        <taxon>Pseudomonadati</taxon>
        <taxon>Planctomycetota</taxon>
        <taxon>Planctomycetia</taxon>
        <taxon>Pirellulales</taxon>
        <taxon>Pirellulaceae</taxon>
        <taxon>Rhodopirellula</taxon>
    </lineage>
</organism>
<dbReference type="Pfam" id="PF00069">
    <property type="entry name" value="Pkinase"/>
    <property type="match status" value="1"/>
</dbReference>
<dbReference type="PROSITE" id="PS00108">
    <property type="entry name" value="PROTEIN_KINASE_ST"/>
    <property type="match status" value="1"/>
</dbReference>
<feature type="transmembrane region" description="Helical" evidence="6">
    <location>
        <begin position="548"/>
        <end position="568"/>
    </location>
</feature>
<feature type="transmembrane region" description="Helical" evidence="6">
    <location>
        <begin position="637"/>
        <end position="656"/>
    </location>
</feature>
<dbReference type="PANTHER" id="PTHR43289">
    <property type="entry name" value="MITOGEN-ACTIVATED PROTEIN KINASE KINASE KINASE 20-RELATED"/>
    <property type="match status" value="1"/>
</dbReference>
<evidence type="ECO:0000256" key="5">
    <source>
        <dbReference type="PROSITE-ProRule" id="PRU10141"/>
    </source>
</evidence>
<dbReference type="CDD" id="cd14014">
    <property type="entry name" value="STKc_PknB_like"/>
    <property type="match status" value="1"/>
</dbReference>
<dbReference type="PROSITE" id="PS50011">
    <property type="entry name" value="PROTEIN_KINASE_DOM"/>
    <property type="match status" value="1"/>
</dbReference>
<name>Q7UMX3_RHOBA</name>
<dbReference type="HOGENOM" id="CLU_012667_0_0_0"/>
<feature type="domain" description="Protein kinase" evidence="7">
    <location>
        <begin position="208"/>
        <end position="527"/>
    </location>
</feature>
<dbReference type="SUPFAM" id="SSF56112">
    <property type="entry name" value="Protein kinase-like (PK-like)"/>
    <property type="match status" value="1"/>
</dbReference>
<proteinExistence type="predicted"/>